<evidence type="ECO:0000313" key="4">
    <source>
        <dbReference type="Proteomes" id="UP001629113"/>
    </source>
</evidence>
<dbReference type="EMBL" id="JBFCZG010000008">
    <property type="protein sequence ID" value="KAL3418774.1"/>
    <property type="molecule type" value="Genomic_DNA"/>
</dbReference>
<dbReference type="Gene3D" id="3.30.70.100">
    <property type="match status" value="1"/>
</dbReference>
<feature type="compositionally biased region" description="Acidic residues" evidence="1">
    <location>
        <begin position="240"/>
        <end position="250"/>
    </location>
</feature>
<gene>
    <name evidence="3" type="ORF">PVAG01_08995</name>
</gene>
<evidence type="ECO:0000313" key="3">
    <source>
        <dbReference type="EMBL" id="KAL3418774.1"/>
    </source>
</evidence>
<dbReference type="InterPro" id="IPR011008">
    <property type="entry name" value="Dimeric_a/b-barrel"/>
</dbReference>
<evidence type="ECO:0000259" key="2">
    <source>
        <dbReference type="Pfam" id="PF03992"/>
    </source>
</evidence>
<dbReference type="InterPro" id="IPR007138">
    <property type="entry name" value="ABM_dom"/>
</dbReference>
<protein>
    <recommendedName>
        <fullName evidence="2">ABM domain-containing protein</fullName>
    </recommendedName>
</protein>
<comment type="caution">
    <text evidence="3">The sequence shown here is derived from an EMBL/GenBank/DDBJ whole genome shotgun (WGS) entry which is preliminary data.</text>
</comment>
<sequence>MARIKATNRPWQLRIQSWTRCRIPIDQPIPHDLRRSGNEEHCQNEWQQRLSSLVTAPGYGNSQCRRDIDNPENVLFVTVWKDDVSIQSFKQSPGYPAYLQAFFGVPTPPSPSAFFTTNPGRMFTFRRKVTILTLSYTYPIAPEDRPRLCHRGLGLNIFPYPHGSQYGLSTDRVTVREPQMSKDGQMVENVMLIQEWPQHYNYDMHATVIKDPVGRKSWEYKIKDLSALFVEEVTWISDIADGEDSDGVGDEQEHGTDDENDDEMNQILASKQLLEG</sequence>
<dbReference type="Proteomes" id="UP001629113">
    <property type="component" value="Unassembled WGS sequence"/>
</dbReference>
<dbReference type="SUPFAM" id="SSF54909">
    <property type="entry name" value="Dimeric alpha+beta barrel"/>
    <property type="match status" value="1"/>
</dbReference>
<keyword evidence="4" id="KW-1185">Reference proteome</keyword>
<feature type="domain" description="ABM" evidence="2">
    <location>
        <begin position="36"/>
        <end position="98"/>
    </location>
</feature>
<accession>A0ABR4P629</accession>
<dbReference type="Pfam" id="PF03992">
    <property type="entry name" value="ABM"/>
    <property type="match status" value="1"/>
</dbReference>
<feature type="region of interest" description="Disordered" evidence="1">
    <location>
        <begin position="240"/>
        <end position="263"/>
    </location>
</feature>
<organism evidence="3 4">
    <name type="scientific">Phlyctema vagabunda</name>
    <dbReference type="NCBI Taxonomy" id="108571"/>
    <lineage>
        <taxon>Eukaryota</taxon>
        <taxon>Fungi</taxon>
        <taxon>Dikarya</taxon>
        <taxon>Ascomycota</taxon>
        <taxon>Pezizomycotina</taxon>
        <taxon>Leotiomycetes</taxon>
        <taxon>Helotiales</taxon>
        <taxon>Dermateaceae</taxon>
        <taxon>Phlyctema</taxon>
    </lineage>
</organism>
<reference evidence="3 4" key="1">
    <citation type="submission" date="2024-06" db="EMBL/GenBank/DDBJ databases">
        <title>Complete genome of Phlyctema vagabunda strain 19-DSS-EL-015.</title>
        <authorList>
            <person name="Fiorenzani C."/>
        </authorList>
    </citation>
    <scope>NUCLEOTIDE SEQUENCE [LARGE SCALE GENOMIC DNA]</scope>
    <source>
        <strain evidence="3 4">19-DSS-EL-015</strain>
    </source>
</reference>
<proteinExistence type="predicted"/>
<name>A0ABR4P629_9HELO</name>
<evidence type="ECO:0000256" key="1">
    <source>
        <dbReference type="SAM" id="MobiDB-lite"/>
    </source>
</evidence>